<evidence type="ECO:0000313" key="2">
    <source>
        <dbReference type="Proteomes" id="UP001501638"/>
    </source>
</evidence>
<protein>
    <submittedName>
        <fullName evidence="1">Uncharacterized protein</fullName>
    </submittedName>
</protein>
<accession>A0ABN3JEB7</accession>
<dbReference type="Proteomes" id="UP001501638">
    <property type="component" value="Unassembled WGS sequence"/>
</dbReference>
<sequence>MPYGPASDAVEDALFGEIRVRSYLGTGRVEVEGPAVPPVTVHRAPGAERGGRVAIGVRRAGRLAVTVDGEPASVSPGRGPRRRAVRVTHRGSRYRLKPRRLRRGRSLLTRDGHRLGHFRSDGRRAPAEWSGGASVSARDAAVGYALAAAFGRWEEPWWSKAFDRAGDLLDAVFSG</sequence>
<gene>
    <name evidence="1" type="ORF">GCM10010405_08410</name>
</gene>
<comment type="caution">
    <text evidence="1">The sequence shown here is derived from an EMBL/GenBank/DDBJ whole genome shotgun (WGS) entry which is preliminary data.</text>
</comment>
<dbReference type="RefSeq" id="WP_344320672.1">
    <property type="nucleotide sequence ID" value="NZ_BAAASZ010000006.1"/>
</dbReference>
<name>A0ABN3JEB7_9ACTN</name>
<reference evidence="1 2" key="1">
    <citation type="journal article" date="2019" name="Int. J. Syst. Evol. Microbiol.">
        <title>The Global Catalogue of Microorganisms (GCM) 10K type strain sequencing project: providing services to taxonomists for standard genome sequencing and annotation.</title>
        <authorList>
            <consortium name="The Broad Institute Genomics Platform"/>
            <consortium name="The Broad Institute Genome Sequencing Center for Infectious Disease"/>
            <person name="Wu L."/>
            <person name="Ma J."/>
        </authorList>
    </citation>
    <scope>NUCLEOTIDE SEQUENCE [LARGE SCALE GENOMIC DNA]</scope>
    <source>
        <strain evidence="1 2">JCM 6305</strain>
    </source>
</reference>
<evidence type="ECO:0000313" key="1">
    <source>
        <dbReference type="EMBL" id="GAA2428127.1"/>
    </source>
</evidence>
<organism evidence="1 2">
    <name type="scientific">Streptomyces macrosporus</name>
    <dbReference type="NCBI Taxonomy" id="44032"/>
    <lineage>
        <taxon>Bacteria</taxon>
        <taxon>Bacillati</taxon>
        <taxon>Actinomycetota</taxon>
        <taxon>Actinomycetes</taxon>
        <taxon>Kitasatosporales</taxon>
        <taxon>Streptomycetaceae</taxon>
        <taxon>Streptomyces</taxon>
    </lineage>
</organism>
<keyword evidence="2" id="KW-1185">Reference proteome</keyword>
<proteinExistence type="predicted"/>
<dbReference type="EMBL" id="BAAASZ010000006">
    <property type="protein sequence ID" value="GAA2428127.1"/>
    <property type="molecule type" value="Genomic_DNA"/>
</dbReference>